<dbReference type="Pfam" id="PF03803">
    <property type="entry name" value="Scramblase"/>
    <property type="match status" value="3"/>
</dbReference>
<keyword evidence="5" id="KW-1185">Reference proteome</keyword>
<dbReference type="GO" id="GO:0005524">
    <property type="term" value="F:ATP binding"/>
    <property type="evidence" value="ECO:0007669"/>
    <property type="project" value="InterPro"/>
</dbReference>
<evidence type="ECO:0000313" key="5">
    <source>
        <dbReference type="Proteomes" id="UP000790347"/>
    </source>
</evidence>
<comment type="similarity">
    <text evidence="1">Belongs to the phospholipid scramblase family.</text>
</comment>
<dbReference type="Proteomes" id="UP000790347">
    <property type="component" value="Unassembled WGS sequence"/>
</dbReference>
<sequence>MYNPKDQNSPGYVMNHQTIGYPAPVTIGYNNNMQPQQPQMAVVVYPPSPPQQIEQPMMQQPAPVNFYPPPMAPQQVPFGPYSLPNVPRGLEILLTLDQLIIEQQVEMLEAFIGYETNNKYIVKNLNGQHLYFAAEENDLCTRNCLGEVRPFIMRLYDNNRNEILRLDRPWRCTSCLCPCFLQELNVYSGTQKLGSIRQEWSIFYPIFSILNSAGEKVLHIEGPLITFSCGGDIEFNVLSNDGETKVGKISKQWSGLAREMFTDADRFGIQFPNDLDVTIKAVLLGATFLIIQNDFHYIDMIICHFFFWEHRKILNKFFMIILILFTLIGFWFIKTFFFNHVNELCFQIFYDCIVYNTDQYYKSRDTDKNIAMKLSKRLEDYQQRFARDHSLLSKMIPRLLNHWFRIRVWIDSWLQLDRVDRNLFENRNKMRLFPNANLLLNIISGIKIISQFLQYEFVKNSSIMKFSIMIEVILFIHNSLAINQCAMLLYGTIWATYYVFRNQLAHINQNFMKILRNSRQRKPINMTVLKELRFIHIEHNTLAYYVLQSDKYTLSRPLYYFALVSIPINVLFMCELIVEDIPAQTQFVFIVMSSVHAITGLIPFITLALVSSAFHKIKDYIPAMQLRLNRSTHIRMKLKYDDLYERLMFGKKIAFTFGYLGDLTYRGQNSPGYVMNHQTIGYPAPVTIGYNNNMQPQQPQMAVVVYPPSPPQQIEQPMMQQPAPVNFYPPPMAPQQVPFGPYSLPNVPRGLEILLTLDQLIIEQQVEMLEAFIGYETNNKYIVKNLNGQHLYFAAEENDLCTRNCLGEVRPFIMRLYDNNRNEILRLDRPWRCTSCLCPCFLQELTVYSGAQKLGSIRQEWSIFYPIFSILNSAGEKVLHIEGPLITFSCGGDIEFNVLSNDGETKVGKISKQWSGLAREMFTDADRFGIQFPNDLDVTIKAVLLGATFLISQIIIVFVDVYVAIIASVDDLQENVYHTIAIHESIACTPLPFGPYSIANVPRGLEILLALDQLIIEQQVEMLEVFTGFETNNKYIVKNLNGQHLYYAAEENDCCTRNCFLKARPFIMQLYDNQRNEVLLLDRPWRCTSCLCPCFLQELTVYSGAQKLGSIRQEWSIFYPIFSILNSNGEKVLHIEGPLITFSCGNDVEFNVLSNDGETKVGKISKQWSGLAREMFTDADRFGIQFPKDLDVTIKAVLLGATFLIDFISVKEKSKVQQVQDVVVVDKNAEENEGEFETSFMHIQKLEGCGIQAQDIKKLQENGYHTIEAIAYTPRKALEKIKGISEQKAEKILSAAIKMVPMGFSTATEYHMKRSELVMITTGSKELDALLKGGIETGSITELFGEFRTGKSQICHMLAVTCQLPIDMGGAEGKCLFIDTEGTFRPERFLAIAKRYKMDENNCLEGIAYARAYNSDHQTQLLIDAASMMSNSRYALMIVDSATALYRTDYNGRSELAARQMHLARFLRMLQRLADEFGDATFSIHNDGISDPNDND</sequence>
<name>A0A922KX54_DERFA</name>
<organism evidence="4 5">
    <name type="scientific">Dermatophagoides farinae</name>
    <name type="common">American house dust mite</name>
    <dbReference type="NCBI Taxonomy" id="6954"/>
    <lineage>
        <taxon>Eukaryota</taxon>
        <taxon>Metazoa</taxon>
        <taxon>Ecdysozoa</taxon>
        <taxon>Arthropoda</taxon>
        <taxon>Chelicerata</taxon>
        <taxon>Arachnida</taxon>
        <taxon>Acari</taxon>
        <taxon>Acariformes</taxon>
        <taxon>Sarcoptiformes</taxon>
        <taxon>Astigmata</taxon>
        <taxon>Psoroptidia</taxon>
        <taxon>Analgoidea</taxon>
        <taxon>Pyroglyphidae</taxon>
        <taxon>Dermatophagoidinae</taxon>
        <taxon>Dermatophagoides</taxon>
    </lineage>
</organism>
<dbReference type="SUPFAM" id="SSF47794">
    <property type="entry name" value="Rad51 N-terminal domain-like"/>
    <property type="match status" value="1"/>
</dbReference>
<dbReference type="PANTHER" id="PTHR23248:SF9">
    <property type="entry name" value="PHOSPHOLIPID SCRAMBLASE"/>
    <property type="match status" value="1"/>
</dbReference>
<reference evidence="4" key="2">
    <citation type="journal article" date="2022" name="Res Sq">
        <title>Comparative Genomics Reveals Insights into the Divergent Evolution of Astigmatic Mites and Household Pest Adaptations.</title>
        <authorList>
            <person name="Xiong Q."/>
            <person name="Wan A.T.-Y."/>
            <person name="Liu X.-Y."/>
            <person name="Fung C.S.-H."/>
            <person name="Xiao X."/>
            <person name="Malainual N."/>
            <person name="Hou J."/>
            <person name="Wang L."/>
            <person name="Wang M."/>
            <person name="Yang K."/>
            <person name="Cui Y."/>
            <person name="Leung E."/>
            <person name="Nong W."/>
            <person name="Shin S.-K."/>
            <person name="Au S."/>
            <person name="Jeong K.Y."/>
            <person name="Chew F.T."/>
            <person name="Hui J."/>
            <person name="Leung T.F."/>
            <person name="Tungtrongchitr A."/>
            <person name="Zhong N."/>
            <person name="Liu Z."/>
            <person name="Tsui S."/>
        </authorList>
    </citation>
    <scope>NUCLEOTIDE SEQUENCE</scope>
    <source>
        <strain evidence="4">Derf</strain>
        <tissue evidence="4">Whole organism</tissue>
    </source>
</reference>
<feature type="transmembrane region" description="Helical" evidence="2">
    <location>
        <begin position="313"/>
        <end position="333"/>
    </location>
</feature>
<dbReference type="PANTHER" id="PTHR23248">
    <property type="entry name" value="PHOSPHOLIPID SCRAMBLASE-RELATED"/>
    <property type="match status" value="1"/>
</dbReference>
<feature type="transmembrane region" description="Helical" evidence="2">
    <location>
        <begin position="436"/>
        <end position="455"/>
    </location>
</feature>
<feature type="transmembrane region" description="Helical" evidence="2">
    <location>
        <begin position="942"/>
        <end position="965"/>
    </location>
</feature>
<dbReference type="GO" id="GO:0005886">
    <property type="term" value="C:plasma membrane"/>
    <property type="evidence" value="ECO:0007669"/>
    <property type="project" value="TreeGrafter"/>
</dbReference>
<keyword evidence="2" id="KW-0812">Transmembrane</keyword>
<keyword evidence="2" id="KW-0472">Membrane</keyword>
<dbReference type="InterPro" id="IPR005552">
    <property type="entry name" value="Scramblase"/>
</dbReference>
<dbReference type="GO" id="GO:0003677">
    <property type="term" value="F:DNA binding"/>
    <property type="evidence" value="ECO:0007669"/>
    <property type="project" value="InterPro"/>
</dbReference>
<proteinExistence type="inferred from homology"/>
<dbReference type="EMBL" id="ASGP02000007">
    <property type="protein sequence ID" value="KAH9497924.1"/>
    <property type="molecule type" value="Genomic_DNA"/>
</dbReference>
<dbReference type="SUPFAM" id="SSF52540">
    <property type="entry name" value="P-loop containing nucleoside triphosphate hydrolases"/>
    <property type="match status" value="1"/>
</dbReference>
<dbReference type="InterPro" id="IPR010995">
    <property type="entry name" value="DNA_repair_Rad51/TF_NusA_a-hlx"/>
</dbReference>
<dbReference type="Gene3D" id="1.10.150.20">
    <property type="entry name" value="5' to 3' exonuclease, C-terminal subdomain"/>
    <property type="match status" value="1"/>
</dbReference>
<dbReference type="InterPro" id="IPR013632">
    <property type="entry name" value="Rad51_C"/>
</dbReference>
<dbReference type="InterPro" id="IPR020588">
    <property type="entry name" value="RecA_ATP-bd"/>
</dbReference>
<dbReference type="PROSITE" id="PS50162">
    <property type="entry name" value="RECA_2"/>
    <property type="match status" value="1"/>
</dbReference>
<dbReference type="GO" id="GO:0017128">
    <property type="term" value="F:phospholipid scramblase activity"/>
    <property type="evidence" value="ECO:0007669"/>
    <property type="project" value="InterPro"/>
</dbReference>
<evidence type="ECO:0000313" key="4">
    <source>
        <dbReference type="EMBL" id="KAH9497924.1"/>
    </source>
</evidence>
<dbReference type="SUPFAM" id="SSF54518">
    <property type="entry name" value="Tubby C-terminal domain-like"/>
    <property type="match status" value="3"/>
</dbReference>
<dbReference type="Pfam" id="PF14520">
    <property type="entry name" value="HHH_5"/>
    <property type="match status" value="1"/>
</dbReference>
<feature type="domain" description="RecA family profile 1" evidence="3">
    <location>
        <begin position="1316"/>
        <end position="1488"/>
    </location>
</feature>
<dbReference type="Pfam" id="PF08423">
    <property type="entry name" value="Rad51"/>
    <property type="match status" value="1"/>
</dbReference>
<feature type="transmembrane region" description="Helical" evidence="2">
    <location>
        <begin position="590"/>
        <end position="614"/>
    </location>
</feature>
<dbReference type="Gene3D" id="3.40.50.300">
    <property type="entry name" value="P-loop containing nucleotide triphosphate hydrolases"/>
    <property type="match status" value="1"/>
</dbReference>
<comment type="caution">
    <text evidence="4">The sequence shown here is derived from an EMBL/GenBank/DDBJ whole genome shotgun (WGS) entry which is preliminary data.</text>
</comment>
<protein>
    <submittedName>
        <fullName evidence="4">Recombinase rad51</fullName>
    </submittedName>
</protein>
<keyword evidence="2" id="KW-1133">Transmembrane helix</keyword>
<gene>
    <name evidence="4" type="primary">RAD51_1</name>
    <name evidence="4" type="ORF">DERF_013862</name>
</gene>
<evidence type="ECO:0000256" key="1">
    <source>
        <dbReference type="ARBA" id="ARBA00005350"/>
    </source>
</evidence>
<dbReference type="GO" id="GO:0000724">
    <property type="term" value="P:double-strand break repair via homologous recombination"/>
    <property type="evidence" value="ECO:0007669"/>
    <property type="project" value="UniProtKB-ARBA"/>
</dbReference>
<feature type="transmembrane region" description="Helical" evidence="2">
    <location>
        <begin position="475"/>
        <end position="500"/>
    </location>
</feature>
<dbReference type="InterPro" id="IPR027417">
    <property type="entry name" value="P-loop_NTPase"/>
</dbReference>
<dbReference type="GO" id="GO:0140664">
    <property type="term" value="F:ATP-dependent DNA damage sensor activity"/>
    <property type="evidence" value="ECO:0007669"/>
    <property type="project" value="InterPro"/>
</dbReference>
<accession>A0A922KX54</accession>
<feature type="transmembrane region" description="Helical" evidence="2">
    <location>
        <begin position="558"/>
        <end position="578"/>
    </location>
</feature>
<evidence type="ECO:0000256" key="2">
    <source>
        <dbReference type="SAM" id="Phobius"/>
    </source>
</evidence>
<dbReference type="InterPro" id="IPR025659">
    <property type="entry name" value="Tubby-like_C"/>
</dbReference>
<reference evidence="4" key="1">
    <citation type="submission" date="2013-05" db="EMBL/GenBank/DDBJ databases">
        <authorList>
            <person name="Yim A.K.Y."/>
            <person name="Chan T.F."/>
            <person name="Ji K.M."/>
            <person name="Liu X.Y."/>
            <person name="Zhou J.W."/>
            <person name="Li R.Q."/>
            <person name="Yang K.Y."/>
            <person name="Li J."/>
            <person name="Li M."/>
            <person name="Law P.T.W."/>
            <person name="Wu Y.L."/>
            <person name="Cai Z.L."/>
            <person name="Qin H."/>
            <person name="Bao Y."/>
            <person name="Leung R.K.K."/>
            <person name="Ng P.K.S."/>
            <person name="Zou J."/>
            <person name="Zhong X.J."/>
            <person name="Ran P.X."/>
            <person name="Zhong N.S."/>
            <person name="Liu Z.G."/>
            <person name="Tsui S.K.W."/>
        </authorList>
    </citation>
    <scope>NUCLEOTIDE SEQUENCE</scope>
    <source>
        <strain evidence="4">Derf</strain>
        <tissue evidence="4">Whole organism</tissue>
    </source>
</reference>
<evidence type="ECO:0000259" key="3">
    <source>
        <dbReference type="PROSITE" id="PS50162"/>
    </source>
</evidence>
<dbReference type="FunFam" id="1.10.150.20:FF:000008">
    <property type="entry name" value="DNA repair protein RAD51 homolog"/>
    <property type="match status" value="1"/>
</dbReference>